<name>A0ABD2KME7_HETSC</name>
<keyword evidence="3" id="KW-1185">Reference proteome</keyword>
<dbReference type="AlphaFoldDB" id="A0ABD2KME7"/>
<accession>A0ABD2KME7</accession>
<comment type="caution">
    <text evidence="2">The sequence shown here is derived from an EMBL/GenBank/DDBJ whole genome shotgun (WGS) entry which is preliminary data.</text>
</comment>
<dbReference type="EMBL" id="JBICCN010000007">
    <property type="protein sequence ID" value="KAL3104117.1"/>
    <property type="molecule type" value="Genomic_DNA"/>
</dbReference>
<protein>
    <submittedName>
        <fullName evidence="2">Uncharacterized protein</fullName>
    </submittedName>
</protein>
<dbReference type="Proteomes" id="UP001620645">
    <property type="component" value="Unassembled WGS sequence"/>
</dbReference>
<reference evidence="2 3" key="1">
    <citation type="submission" date="2024-10" db="EMBL/GenBank/DDBJ databases">
        <authorList>
            <person name="Kim D."/>
        </authorList>
    </citation>
    <scope>NUCLEOTIDE SEQUENCE [LARGE SCALE GENOMIC DNA]</scope>
    <source>
        <strain evidence="2">Taebaek</strain>
    </source>
</reference>
<evidence type="ECO:0000256" key="1">
    <source>
        <dbReference type="SAM" id="MobiDB-lite"/>
    </source>
</evidence>
<evidence type="ECO:0000313" key="3">
    <source>
        <dbReference type="Proteomes" id="UP001620645"/>
    </source>
</evidence>
<evidence type="ECO:0000313" key="2">
    <source>
        <dbReference type="EMBL" id="KAL3104117.1"/>
    </source>
</evidence>
<sequence>MVLLCCSQHKMDRSLPNCLRGCRCRILVGRKGKKNVPKSSGEEGNAEQSQQKNERQQNNENYYCSVEEMAYDAMYDEKMPAEERDKTGTVLQRVAMALQGKAGPEQYQQFK</sequence>
<proteinExistence type="predicted"/>
<feature type="region of interest" description="Disordered" evidence="1">
    <location>
        <begin position="32"/>
        <end position="60"/>
    </location>
</feature>
<organism evidence="2 3">
    <name type="scientific">Heterodera schachtii</name>
    <name type="common">Sugarbeet cyst nematode worm</name>
    <name type="synonym">Tylenchus schachtii</name>
    <dbReference type="NCBI Taxonomy" id="97005"/>
    <lineage>
        <taxon>Eukaryota</taxon>
        <taxon>Metazoa</taxon>
        <taxon>Ecdysozoa</taxon>
        <taxon>Nematoda</taxon>
        <taxon>Chromadorea</taxon>
        <taxon>Rhabditida</taxon>
        <taxon>Tylenchina</taxon>
        <taxon>Tylenchomorpha</taxon>
        <taxon>Tylenchoidea</taxon>
        <taxon>Heteroderidae</taxon>
        <taxon>Heteroderinae</taxon>
        <taxon>Heterodera</taxon>
    </lineage>
</organism>
<gene>
    <name evidence="2" type="ORF">niasHS_002144</name>
</gene>